<feature type="non-terminal residue" evidence="1">
    <location>
        <position position="1"/>
    </location>
</feature>
<dbReference type="EMBL" id="JABCLB010001225">
    <property type="protein sequence ID" value="NMU83905.1"/>
    <property type="molecule type" value="Genomic_DNA"/>
</dbReference>
<dbReference type="AlphaFoldDB" id="A0A7Y0XCH4"/>
<evidence type="ECO:0000313" key="1">
    <source>
        <dbReference type="EMBL" id="NMU83905.1"/>
    </source>
</evidence>
<accession>A0A7Y0XCH4</accession>
<sequence>DLLAWLRLLADSSDAGAVVRALARPPIELRSADLARCTQIARRRKLDMVAGLVAATESPQIPPEARERILAFLKLYRSALASF</sequence>
<feature type="non-terminal residue" evidence="1">
    <location>
        <position position="83"/>
    </location>
</feature>
<name>A0A7Y0XCH4_VIBPH</name>
<protein>
    <submittedName>
        <fullName evidence="1">Uncharacterized protein</fullName>
    </submittedName>
</protein>
<evidence type="ECO:0000313" key="2">
    <source>
        <dbReference type="Proteomes" id="UP000518904"/>
    </source>
</evidence>
<comment type="caution">
    <text evidence="1">The sequence shown here is derived from an EMBL/GenBank/DDBJ whole genome shotgun (WGS) entry which is preliminary data.</text>
</comment>
<dbReference type="SUPFAM" id="SSF52540">
    <property type="entry name" value="P-loop containing nucleoside triphosphate hydrolases"/>
    <property type="match status" value="1"/>
</dbReference>
<dbReference type="InterPro" id="IPR027417">
    <property type="entry name" value="P-loop_NTPase"/>
</dbReference>
<dbReference type="Proteomes" id="UP000518904">
    <property type="component" value="Unassembled WGS sequence"/>
</dbReference>
<reference evidence="1 2" key="1">
    <citation type="submission" date="2020-04" db="EMBL/GenBank/DDBJ databases">
        <title>Whole-genome sequencing of Vibrio spp. from China reveals different genetic environments of blaCTX-M-14 among diverse lineages.</title>
        <authorList>
            <person name="Zheng Z."/>
            <person name="Ye L."/>
            <person name="Chen S."/>
        </authorList>
    </citation>
    <scope>NUCLEOTIDE SEQUENCE [LARGE SCALE GENOMIC DNA]</scope>
    <source>
        <strain evidence="1 2">Vb0551</strain>
    </source>
</reference>
<proteinExistence type="predicted"/>
<gene>
    <name evidence="1" type="ORF">HKB16_13535</name>
</gene>
<organism evidence="1 2">
    <name type="scientific">Vibrio parahaemolyticus</name>
    <dbReference type="NCBI Taxonomy" id="670"/>
    <lineage>
        <taxon>Bacteria</taxon>
        <taxon>Pseudomonadati</taxon>
        <taxon>Pseudomonadota</taxon>
        <taxon>Gammaproteobacteria</taxon>
        <taxon>Vibrionales</taxon>
        <taxon>Vibrionaceae</taxon>
        <taxon>Vibrio</taxon>
    </lineage>
</organism>
<dbReference type="Gene3D" id="1.10.486.10">
    <property type="entry name" value="PCRA, domain 4"/>
    <property type="match status" value="1"/>
</dbReference>